<evidence type="ECO:0000256" key="3">
    <source>
        <dbReference type="ARBA" id="ARBA00018111"/>
    </source>
</evidence>
<sequence>MSSQALNYVISLLARREYSEFEIRCKMQEKHFSEQEIDEVLAYCQQKNWQNDQRFTENYLIFRAQRGYGFSRIKQELQQLKGINSVVIQQALNEAEVNWSELAFNLLRKKFPGFATISDLKIKQKIWHYMLSHGFRPEDFSDYIGNGIEE</sequence>
<dbReference type="Gene3D" id="1.10.10.10">
    <property type="entry name" value="Winged helix-like DNA-binding domain superfamily/Winged helix DNA-binding domain"/>
    <property type="match status" value="3"/>
</dbReference>
<dbReference type="InterPro" id="IPR036388">
    <property type="entry name" value="WH-like_DNA-bd_sf"/>
</dbReference>
<feature type="domain" description="RecX second three-helical" evidence="6">
    <location>
        <begin position="51"/>
        <end position="92"/>
    </location>
</feature>
<dbReference type="InterPro" id="IPR053924">
    <property type="entry name" value="RecX_HTH_2nd"/>
</dbReference>
<feature type="domain" description="RecX third three-helical" evidence="7">
    <location>
        <begin position="101"/>
        <end position="141"/>
    </location>
</feature>
<evidence type="ECO:0000259" key="8">
    <source>
        <dbReference type="Pfam" id="PF21982"/>
    </source>
</evidence>
<dbReference type="HAMAP" id="MF_01114">
    <property type="entry name" value="RecX"/>
    <property type="match status" value="1"/>
</dbReference>
<dbReference type="PANTHER" id="PTHR33602">
    <property type="entry name" value="REGULATORY PROTEIN RECX FAMILY PROTEIN"/>
    <property type="match status" value="1"/>
</dbReference>
<comment type="similarity">
    <text evidence="2 5">Belongs to the RecX family.</text>
</comment>
<evidence type="ECO:0000259" key="6">
    <source>
        <dbReference type="Pfam" id="PF02631"/>
    </source>
</evidence>
<comment type="function">
    <text evidence="5">Modulates RecA activity.</text>
</comment>
<dbReference type="EMBL" id="JBHUFP010000002">
    <property type="protein sequence ID" value="MFD1804952.1"/>
    <property type="molecule type" value="Genomic_DNA"/>
</dbReference>
<dbReference type="PANTHER" id="PTHR33602:SF1">
    <property type="entry name" value="REGULATORY PROTEIN RECX FAMILY PROTEIN"/>
    <property type="match status" value="1"/>
</dbReference>
<evidence type="ECO:0000256" key="2">
    <source>
        <dbReference type="ARBA" id="ARBA00009695"/>
    </source>
</evidence>
<dbReference type="InterPro" id="IPR053926">
    <property type="entry name" value="RecX_HTH_1st"/>
</dbReference>
<dbReference type="Proteomes" id="UP001597420">
    <property type="component" value="Unassembled WGS sequence"/>
</dbReference>
<organism evidence="9 10">
    <name type="scientific">Pasteurella oralis</name>
    <dbReference type="NCBI Taxonomy" id="1071947"/>
    <lineage>
        <taxon>Bacteria</taxon>
        <taxon>Pseudomonadati</taxon>
        <taxon>Pseudomonadota</taxon>
        <taxon>Gammaproteobacteria</taxon>
        <taxon>Pasteurellales</taxon>
        <taxon>Pasteurellaceae</taxon>
        <taxon>Pasteurella</taxon>
    </lineage>
</organism>
<evidence type="ECO:0000313" key="9">
    <source>
        <dbReference type="EMBL" id="MFD1804952.1"/>
    </source>
</evidence>
<proteinExistence type="inferred from homology"/>
<gene>
    <name evidence="5 9" type="primary">recX</name>
    <name evidence="9" type="ORF">ACFSAV_00940</name>
</gene>
<dbReference type="Pfam" id="PF21981">
    <property type="entry name" value="RecX_HTH3"/>
    <property type="match status" value="1"/>
</dbReference>
<comment type="caution">
    <text evidence="9">The sequence shown here is derived from an EMBL/GenBank/DDBJ whole genome shotgun (WGS) entry which is preliminary data.</text>
</comment>
<evidence type="ECO:0000259" key="7">
    <source>
        <dbReference type="Pfam" id="PF21981"/>
    </source>
</evidence>
<dbReference type="InterPro" id="IPR003783">
    <property type="entry name" value="Regulatory_RecX"/>
</dbReference>
<reference evidence="10" key="1">
    <citation type="journal article" date="2019" name="Int. J. Syst. Evol. Microbiol.">
        <title>The Global Catalogue of Microorganisms (GCM) 10K type strain sequencing project: providing services to taxonomists for standard genome sequencing and annotation.</title>
        <authorList>
            <consortium name="The Broad Institute Genomics Platform"/>
            <consortium name="The Broad Institute Genome Sequencing Center for Infectious Disease"/>
            <person name="Wu L."/>
            <person name="Ma J."/>
        </authorList>
    </citation>
    <scope>NUCLEOTIDE SEQUENCE [LARGE SCALE GENOMIC DNA]</scope>
    <source>
        <strain evidence="10">CCM 7950</strain>
    </source>
</reference>
<dbReference type="RefSeq" id="WP_379095187.1">
    <property type="nucleotide sequence ID" value="NZ_JBHUFP010000002.1"/>
</dbReference>
<name>A0ABW4NQR7_9PAST</name>
<evidence type="ECO:0000313" key="10">
    <source>
        <dbReference type="Proteomes" id="UP001597420"/>
    </source>
</evidence>
<dbReference type="NCBIfam" id="NF001057">
    <property type="entry name" value="PRK00117.3-3"/>
    <property type="match status" value="1"/>
</dbReference>
<protein>
    <recommendedName>
        <fullName evidence="3 5">Regulatory protein RecX</fullName>
    </recommendedName>
</protein>
<evidence type="ECO:0000256" key="4">
    <source>
        <dbReference type="ARBA" id="ARBA00022490"/>
    </source>
</evidence>
<comment type="subcellular location">
    <subcellularLocation>
        <location evidence="1 5">Cytoplasm</location>
    </subcellularLocation>
</comment>
<dbReference type="Pfam" id="PF02631">
    <property type="entry name" value="RecX_HTH2"/>
    <property type="match status" value="1"/>
</dbReference>
<dbReference type="InterPro" id="IPR053925">
    <property type="entry name" value="RecX_HTH_3rd"/>
</dbReference>
<dbReference type="Pfam" id="PF21982">
    <property type="entry name" value="RecX_HTH1"/>
    <property type="match status" value="1"/>
</dbReference>
<feature type="domain" description="RecX first three-helical" evidence="8">
    <location>
        <begin position="5"/>
        <end position="44"/>
    </location>
</feature>
<evidence type="ECO:0000256" key="1">
    <source>
        <dbReference type="ARBA" id="ARBA00004496"/>
    </source>
</evidence>
<accession>A0ABW4NQR7</accession>
<keyword evidence="4 5" id="KW-0963">Cytoplasm</keyword>
<evidence type="ECO:0000256" key="5">
    <source>
        <dbReference type="HAMAP-Rule" id="MF_01114"/>
    </source>
</evidence>
<keyword evidence="10" id="KW-1185">Reference proteome</keyword>